<feature type="domain" description="SPIN-DOC-like zinc-finger" evidence="1">
    <location>
        <begin position="15"/>
        <end position="58"/>
    </location>
</feature>
<protein>
    <recommendedName>
        <fullName evidence="1">SPIN-DOC-like zinc-finger domain-containing protein</fullName>
    </recommendedName>
</protein>
<dbReference type="Pfam" id="PF18658">
    <property type="entry name" value="zf-C2H2_12"/>
    <property type="match status" value="1"/>
</dbReference>
<evidence type="ECO:0000313" key="2">
    <source>
        <dbReference type="Ensembl" id="ENSDCDP00010005131.1"/>
    </source>
</evidence>
<reference evidence="2" key="2">
    <citation type="submission" date="2025-05" db="UniProtKB">
        <authorList>
            <consortium name="Ensembl"/>
        </authorList>
    </citation>
    <scope>IDENTIFICATION</scope>
</reference>
<dbReference type="Ensembl" id="ENSDCDT00010005301.1">
    <property type="protein sequence ID" value="ENSDCDP00010005131.1"/>
    <property type="gene ID" value="ENSDCDG00010002250.1"/>
</dbReference>
<dbReference type="PANTHER" id="PTHR45913">
    <property type="entry name" value="EPM2A-INTERACTING PROTEIN 1"/>
    <property type="match status" value="1"/>
</dbReference>
<dbReference type="Proteomes" id="UP000694580">
    <property type="component" value="Chromosome 3"/>
</dbReference>
<dbReference type="InterPro" id="IPR040647">
    <property type="entry name" value="SPIN-DOC_Znf-C2H2"/>
</dbReference>
<dbReference type="PANTHER" id="PTHR45913:SF11">
    <property type="entry name" value="EPM2A-INTERACTING PROTEIN 1"/>
    <property type="match status" value="1"/>
</dbReference>
<evidence type="ECO:0000259" key="1">
    <source>
        <dbReference type="Pfam" id="PF18658"/>
    </source>
</evidence>
<keyword evidence="3" id="KW-1185">Reference proteome</keyword>
<dbReference type="Ensembl" id="ENSDCDT00010030328.1">
    <property type="protein sequence ID" value="ENSDCDP00010024545.1"/>
    <property type="gene ID" value="ENSDCDG00010015529.1"/>
</dbReference>
<evidence type="ECO:0000313" key="3">
    <source>
        <dbReference type="Proteomes" id="UP000694580"/>
    </source>
</evidence>
<proteinExistence type="predicted"/>
<organism evidence="2 3">
    <name type="scientific">Denticeps clupeoides</name>
    <name type="common">denticle herring</name>
    <dbReference type="NCBI Taxonomy" id="299321"/>
    <lineage>
        <taxon>Eukaryota</taxon>
        <taxon>Metazoa</taxon>
        <taxon>Chordata</taxon>
        <taxon>Craniata</taxon>
        <taxon>Vertebrata</taxon>
        <taxon>Euteleostomi</taxon>
        <taxon>Actinopterygii</taxon>
        <taxon>Neopterygii</taxon>
        <taxon>Teleostei</taxon>
        <taxon>Clupei</taxon>
        <taxon>Clupeiformes</taxon>
        <taxon>Denticipitoidei</taxon>
        <taxon>Denticipitidae</taxon>
        <taxon>Denticeps</taxon>
    </lineage>
</organism>
<sequence length="195" mass="22522">MAKRKVDTENRTFKTRWELEYMFTEVAGKPVCLLCGESVAVMKEFNLRRHHETKHEDKDKDMDMEQRLQKVEELKRGLKSRQALFRKAKSQSEAAVKASFILAEEIAKSAWPFTEGDFVKNCMLKVCDEVCPDKRQLRQSEPEVPGHCSTNIPLLPHISVSVVRCHRLPLLLFVLSKALNQVRRPPVDSSEETTR</sequence>
<name>A0AAY4AD13_9TELE</name>
<dbReference type="AlphaFoldDB" id="A0AAY4AD13"/>
<dbReference type="GeneTree" id="ENSGT01120000272675"/>
<accession>A0AAY4AD13</accession>
<reference evidence="2 3" key="1">
    <citation type="submission" date="2020-06" db="EMBL/GenBank/DDBJ databases">
        <authorList>
            <consortium name="Wellcome Sanger Institute Data Sharing"/>
        </authorList>
    </citation>
    <scope>NUCLEOTIDE SEQUENCE [LARGE SCALE GENOMIC DNA]</scope>
</reference>